<dbReference type="HOGENOM" id="CLU_898189_0_0_1"/>
<accession>A0A0D3A5G0</accession>
<keyword evidence="4" id="KW-1185">Reference proteome</keyword>
<dbReference type="OMA" id="HICCDIS"/>
<protein>
    <recommendedName>
        <fullName evidence="2">Retrovirus-related Pol polyprotein from transposon TNT 1-94-like beta-barrel domain-containing protein</fullName>
    </recommendedName>
</protein>
<organism evidence="3 4">
    <name type="scientific">Brassica oleracea var. oleracea</name>
    <dbReference type="NCBI Taxonomy" id="109376"/>
    <lineage>
        <taxon>Eukaryota</taxon>
        <taxon>Viridiplantae</taxon>
        <taxon>Streptophyta</taxon>
        <taxon>Embryophyta</taxon>
        <taxon>Tracheophyta</taxon>
        <taxon>Spermatophyta</taxon>
        <taxon>Magnoliopsida</taxon>
        <taxon>eudicotyledons</taxon>
        <taxon>Gunneridae</taxon>
        <taxon>Pentapetalae</taxon>
        <taxon>rosids</taxon>
        <taxon>malvids</taxon>
        <taxon>Brassicales</taxon>
        <taxon>Brassicaceae</taxon>
        <taxon>Brassiceae</taxon>
        <taxon>Brassica</taxon>
    </lineage>
</organism>
<dbReference type="EnsemblPlants" id="Bo1g033220.1">
    <property type="protein sequence ID" value="Bo1g033220.1"/>
    <property type="gene ID" value="Bo1g033220"/>
</dbReference>
<dbReference type="Proteomes" id="UP000032141">
    <property type="component" value="Chromosome C1"/>
</dbReference>
<feature type="domain" description="Retrovirus-related Pol polyprotein from transposon TNT 1-94-like beta-barrel" evidence="2">
    <location>
        <begin position="199"/>
        <end position="245"/>
    </location>
</feature>
<dbReference type="Pfam" id="PF22936">
    <property type="entry name" value="Pol_BBD"/>
    <property type="match status" value="1"/>
</dbReference>
<dbReference type="AlphaFoldDB" id="A0A0D3A5G0"/>
<feature type="region of interest" description="Disordered" evidence="1">
    <location>
        <begin position="105"/>
        <end position="145"/>
    </location>
</feature>
<dbReference type="GeneID" id="106306691"/>
<feature type="compositionally biased region" description="Polar residues" evidence="1">
    <location>
        <begin position="130"/>
        <end position="145"/>
    </location>
</feature>
<evidence type="ECO:0000313" key="4">
    <source>
        <dbReference type="Proteomes" id="UP000032141"/>
    </source>
</evidence>
<evidence type="ECO:0000256" key="1">
    <source>
        <dbReference type="SAM" id="MobiDB-lite"/>
    </source>
</evidence>
<feature type="region of interest" description="Disordered" evidence="1">
    <location>
        <begin position="256"/>
        <end position="283"/>
    </location>
</feature>
<evidence type="ECO:0000259" key="2">
    <source>
        <dbReference type="Pfam" id="PF22936"/>
    </source>
</evidence>
<dbReference type="Gramene" id="Bo1g033220.1">
    <property type="protein sequence ID" value="Bo1g033220.1"/>
    <property type="gene ID" value="Bo1g033220"/>
</dbReference>
<evidence type="ECO:0000313" key="3">
    <source>
        <dbReference type="EnsemblPlants" id="Bo1g033220.1"/>
    </source>
</evidence>
<dbReference type="eggNOG" id="KOG0017">
    <property type="taxonomic scope" value="Eukaryota"/>
</dbReference>
<sequence length="310" mass="34947">MVHQFLYGLDDTHFHTIRSSLTYRVPLPSLKEVYYIVRQKEDVFKNRHIVEDKPEITAFAAQKRLRYKTEDRERQGLCRHCNRGGHSSDNCFVVIGYPEWWGDRPKGRSNQQINQRGRGRASSNNGGQYRGSTTYANAPHESANSVITERDRDAVTGLTDDQWSGVMKLVNAGKSVAQDNTKPSSSETLTGMTSCSSSWILDRGASHHMTGKLDLLTDLRSIAPVLVILADGNKKIAVKEGTICLGGLCLKRRSPFAPRPKVHSGDRPIAMEPRGEPSSPRRSPRCALAIRRWLQRRCKGAPWRPYVNRH</sequence>
<dbReference type="PANTHER" id="PTHR34222">
    <property type="entry name" value="GAG_PRE-INTEGRS DOMAIN-CONTAINING PROTEIN"/>
    <property type="match status" value="1"/>
</dbReference>
<proteinExistence type="predicted"/>
<reference evidence="3 4" key="1">
    <citation type="journal article" date="2014" name="Genome Biol.">
        <title>Transcriptome and methylome profiling reveals relics of genome dominance in the mesopolyploid Brassica oleracea.</title>
        <authorList>
            <person name="Parkin I.A."/>
            <person name="Koh C."/>
            <person name="Tang H."/>
            <person name="Robinson S.J."/>
            <person name="Kagale S."/>
            <person name="Clarke W.E."/>
            <person name="Town C.D."/>
            <person name="Nixon J."/>
            <person name="Krishnakumar V."/>
            <person name="Bidwell S.L."/>
            <person name="Denoeud F."/>
            <person name="Belcram H."/>
            <person name="Links M.G."/>
            <person name="Just J."/>
            <person name="Clarke C."/>
            <person name="Bender T."/>
            <person name="Huebert T."/>
            <person name="Mason A.S."/>
            <person name="Pires J.C."/>
            <person name="Barker G."/>
            <person name="Moore J."/>
            <person name="Walley P.G."/>
            <person name="Manoli S."/>
            <person name="Batley J."/>
            <person name="Edwards D."/>
            <person name="Nelson M.N."/>
            <person name="Wang X."/>
            <person name="Paterson A.H."/>
            <person name="King G."/>
            <person name="Bancroft I."/>
            <person name="Chalhoub B."/>
            <person name="Sharpe A.G."/>
        </authorList>
    </citation>
    <scope>NUCLEOTIDE SEQUENCE</scope>
    <source>
        <strain evidence="3 4">cv. TO1000</strain>
    </source>
</reference>
<dbReference type="OrthoDB" id="1751090at2759"/>
<name>A0A0D3A5G0_BRAOL</name>
<reference evidence="3" key="2">
    <citation type="submission" date="2015-03" db="UniProtKB">
        <authorList>
            <consortium name="EnsemblPlants"/>
        </authorList>
    </citation>
    <scope>IDENTIFICATION</scope>
</reference>
<dbReference type="RefSeq" id="XP_013598864.1">
    <property type="nucleotide sequence ID" value="XM_013743410.1"/>
</dbReference>
<dbReference type="InterPro" id="IPR054722">
    <property type="entry name" value="PolX-like_BBD"/>
</dbReference>
<feature type="compositionally biased region" description="Low complexity" evidence="1">
    <location>
        <begin position="114"/>
        <end position="127"/>
    </location>
</feature>
<dbReference type="PANTHER" id="PTHR34222:SF28">
    <property type="entry name" value="CCHC-TYPE DOMAIN-CONTAINING PROTEIN"/>
    <property type="match status" value="1"/>
</dbReference>
<dbReference type="KEGG" id="boe:106306691"/>